<dbReference type="InterPro" id="IPR016040">
    <property type="entry name" value="NAD(P)-bd_dom"/>
</dbReference>
<keyword evidence="3" id="KW-1185">Reference proteome</keyword>
<dbReference type="InterPro" id="IPR036291">
    <property type="entry name" value="NAD(P)-bd_dom_sf"/>
</dbReference>
<comment type="caution">
    <text evidence="2">The sequence shown here is derived from an EMBL/GenBank/DDBJ whole genome shotgun (WGS) entry which is preliminary data.</text>
</comment>
<evidence type="ECO:0000259" key="1">
    <source>
        <dbReference type="Pfam" id="PF13460"/>
    </source>
</evidence>
<accession>A0A8J3AGC6</accession>
<dbReference type="Gene3D" id="3.40.50.720">
    <property type="entry name" value="NAD(P)-binding Rossmann-like Domain"/>
    <property type="match status" value="1"/>
</dbReference>
<dbReference type="PANTHER" id="PTHR43355">
    <property type="entry name" value="FLAVIN REDUCTASE (NADPH)"/>
    <property type="match status" value="1"/>
</dbReference>
<proteinExistence type="predicted"/>
<dbReference type="Pfam" id="PF13460">
    <property type="entry name" value="NAD_binding_10"/>
    <property type="match status" value="1"/>
</dbReference>
<dbReference type="OrthoDB" id="9785372at2"/>
<reference evidence="3" key="1">
    <citation type="journal article" date="2019" name="Int. J. Syst. Evol. Microbiol.">
        <title>The Global Catalogue of Microorganisms (GCM) 10K type strain sequencing project: providing services to taxonomists for standard genome sequencing and annotation.</title>
        <authorList>
            <consortium name="The Broad Institute Genomics Platform"/>
            <consortium name="The Broad Institute Genome Sequencing Center for Infectious Disease"/>
            <person name="Wu L."/>
            <person name="Ma J."/>
        </authorList>
    </citation>
    <scope>NUCLEOTIDE SEQUENCE [LARGE SCALE GENOMIC DNA]</scope>
    <source>
        <strain evidence="3">CGMCC 1.14993</strain>
    </source>
</reference>
<dbReference type="RefSeq" id="WP_087999452.1">
    <property type="nucleotide sequence ID" value="NZ_BMHB01000001.1"/>
</dbReference>
<dbReference type="SUPFAM" id="SSF51735">
    <property type="entry name" value="NAD(P)-binding Rossmann-fold domains"/>
    <property type="match status" value="1"/>
</dbReference>
<sequence>MRILLLGATGRVGKQILNLLLEENYEVTVLVRDQQKLTIQHPLLKIFQGDVLQSEDIRKSIEGIDGVISALNTNENETLSKSMQILVPLLEEFHIQRIVTIGTAGILQSRVEPNTLRYISSESKRKSKTAASDHEKVFHLLNGSRLNWTIVCPTYLPDGPITKNYRVSENFLPADGKSISTGDTANFAVKEFFEEKFIQYRVGICY</sequence>
<dbReference type="GO" id="GO:0016646">
    <property type="term" value="F:oxidoreductase activity, acting on the CH-NH group of donors, NAD or NADP as acceptor"/>
    <property type="evidence" value="ECO:0007669"/>
    <property type="project" value="TreeGrafter"/>
</dbReference>
<protein>
    <submittedName>
        <fullName evidence="2">Oxidoreductase</fullName>
    </submittedName>
</protein>
<dbReference type="InterPro" id="IPR051606">
    <property type="entry name" value="Polyketide_Oxido-like"/>
</dbReference>
<dbReference type="PANTHER" id="PTHR43355:SF2">
    <property type="entry name" value="FLAVIN REDUCTASE (NADPH)"/>
    <property type="match status" value="1"/>
</dbReference>
<dbReference type="Proteomes" id="UP000626244">
    <property type="component" value="Unassembled WGS sequence"/>
</dbReference>
<feature type="domain" description="NAD(P)-binding" evidence="1">
    <location>
        <begin position="7"/>
        <end position="192"/>
    </location>
</feature>
<evidence type="ECO:0000313" key="3">
    <source>
        <dbReference type="Proteomes" id="UP000626244"/>
    </source>
</evidence>
<gene>
    <name evidence="2" type="ORF">GCM10007380_12420</name>
</gene>
<dbReference type="AlphaFoldDB" id="A0A8J3AGC6"/>
<evidence type="ECO:0000313" key="2">
    <source>
        <dbReference type="EMBL" id="GGI12339.1"/>
    </source>
</evidence>
<organism evidence="2 3">
    <name type="scientific">Gottfriedia solisilvae</name>
    <dbReference type="NCBI Taxonomy" id="1516104"/>
    <lineage>
        <taxon>Bacteria</taxon>
        <taxon>Bacillati</taxon>
        <taxon>Bacillota</taxon>
        <taxon>Bacilli</taxon>
        <taxon>Bacillales</taxon>
        <taxon>Bacillaceae</taxon>
        <taxon>Gottfriedia</taxon>
    </lineage>
</organism>
<name>A0A8J3AGC6_9BACI</name>
<dbReference type="EMBL" id="BMHB01000001">
    <property type="protein sequence ID" value="GGI12339.1"/>
    <property type="molecule type" value="Genomic_DNA"/>
</dbReference>
<dbReference type="CDD" id="cd05244">
    <property type="entry name" value="BVR-B_like_SDR_a"/>
    <property type="match status" value="1"/>
</dbReference>